<dbReference type="Proteomes" id="UP000027583">
    <property type="component" value="Unassembled WGS sequence"/>
</dbReference>
<evidence type="ECO:0000313" key="1">
    <source>
        <dbReference type="EMBL" id="CDG39372.1"/>
    </source>
</evidence>
<name>A0A060QKC9_9PROT</name>
<comment type="caution">
    <text evidence="1">The sequence shown here is derived from an EMBL/GenBank/DDBJ whole genome shotgun (WGS) entry which is preliminary data.</text>
</comment>
<protein>
    <submittedName>
        <fullName evidence="1">Uncharacterized protein</fullName>
    </submittedName>
</protein>
<dbReference type="AlphaFoldDB" id="A0A060QKC9"/>
<accession>A0A060QKC9</accession>
<organism evidence="1 2">
    <name type="scientific">Asaia bogorensis</name>
    <dbReference type="NCBI Taxonomy" id="91915"/>
    <lineage>
        <taxon>Bacteria</taxon>
        <taxon>Pseudomonadati</taxon>
        <taxon>Pseudomonadota</taxon>
        <taxon>Alphaproteobacteria</taxon>
        <taxon>Acetobacterales</taxon>
        <taxon>Acetobacteraceae</taxon>
        <taxon>Asaia</taxon>
    </lineage>
</organism>
<reference evidence="1 2" key="2">
    <citation type="journal article" date="2014" name="PLoS ONE">
        <title>Evolution of mitochondria reconstructed from the energy metabolism of living bacteria.</title>
        <authorList>
            <person name="Degli Esposti M."/>
            <person name="Chouaia B."/>
            <person name="Comandatore F."/>
            <person name="Crotti E."/>
            <person name="Sassera D."/>
            <person name="Lievens P.M."/>
            <person name="Daffonchio D."/>
            <person name="Bandi C."/>
        </authorList>
    </citation>
    <scope>NUCLEOTIDE SEQUENCE [LARGE SCALE GENOMIC DNA]</scope>
    <source>
        <strain evidence="1 2">SF2.1</strain>
    </source>
</reference>
<evidence type="ECO:0000313" key="2">
    <source>
        <dbReference type="Proteomes" id="UP000027583"/>
    </source>
</evidence>
<gene>
    <name evidence="1" type="ORF">ASAP_1327</name>
</gene>
<dbReference type="EMBL" id="CBLX010000009">
    <property type="protein sequence ID" value="CDG39372.1"/>
    <property type="molecule type" value="Genomic_DNA"/>
</dbReference>
<proteinExistence type="predicted"/>
<sequence length="49" mass="5403">MQRAGCTRTILPMLRPDHKRMIRHVCLCLTRRPAISTGELTAASARAAA</sequence>
<reference evidence="1 2" key="1">
    <citation type="journal article" date="2014" name="Genome Biol. Evol.">
        <title>Acetic acid bacteria genomes reveal functional traits for adaptation to life in insect guts.</title>
        <authorList>
            <person name="Chouaia B."/>
            <person name="Gaiarsa S."/>
            <person name="Crotti E."/>
            <person name="Comandatore F."/>
            <person name="Degli Esposti M."/>
            <person name="Ricci I."/>
            <person name="Alma A."/>
            <person name="Favia G."/>
            <person name="Bandi C."/>
            <person name="Daffonchio D."/>
        </authorList>
    </citation>
    <scope>NUCLEOTIDE SEQUENCE [LARGE SCALE GENOMIC DNA]</scope>
    <source>
        <strain evidence="1 2">SF2.1</strain>
    </source>
</reference>